<feature type="domain" description="FAD-binding" evidence="5">
    <location>
        <begin position="7"/>
        <end position="356"/>
    </location>
</feature>
<keyword evidence="4" id="KW-0472">Membrane</keyword>
<reference evidence="7" key="4">
    <citation type="submission" date="2024-02" db="EMBL/GenBank/DDBJ databases">
        <title>Comparative genomics of Cryptococcus and Kwoniella reveals pathogenesis evolution and contrasting modes of karyotype evolution via chromosome fusion or intercentromeric recombination.</title>
        <authorList>
            <person name="Coelho M.A."/>
            <person name="David-Palma M."/>
            <person name="Shea T."/>
            <person name="Bowers K."/>
            <person name="McGinley-Smith S."/>
            <person name="Mohammad A.W."/>
            <person name="Gnirke A."/>
            <person name="Yurkov A.M."/>
            <person name="Nowrousian M."/>
            <person name="Sun S."/>
            <person name="Cuomo C.A."/>
            <person name="Heitman J."/>
        </authorList>
    </citation>
    <scope>NUCLEOTIDE SEQUENCE</scope>
    <source>
        <strain evidence="7">CBS 10118</strain>
    </source>
</reference>
<dbReference type="Pfam" id="PF01494">
    <property type="entry name" value="FAD_binding_3"/>
    <property type="match status" value="1"/>
</dbReference>
<dbReference type="GO" id="GO:0016491">
    <property type="term" value="F:oxidoreductase activity"/>
    <property type="evidence" value="ECO:0007669"/>
    <property type="project" value="UniProtKB-KW"/>
</dbReference>
<accession>A0A1B9G8M4</accession>
<dbReference type="GO" id="GO:0071949">
    <property type="term" value="F:FAD binding"/>
    <property type="evidence" value="ECO:0007669"/>
    <property type="project" value="InterPro"/>
</dbReference>
<protein>
    <recommendedName>
        <fullName evidence="5">FAD-binding domain-containing protein</fullName>
    </recommendedName>
</protein>
<evidence type="ECO:0000256" key="3">
    <source>
        <dbReference type="ARBA" id="ARBA00023002"/>
    </source>
</evidence>
<dbReference type="PANTHER" id="PTHR46720">
    <property type="entry name" value="HYDROXYLASE, PUTATIVE (AFU_ORTHOLOGUE AFUA_3G01460)-RELATED"/>
    <property type="match status" value="1"/>
</dbReference>
<keyword evidence="4" id="KW-0812">Transmembrane</keyword>
<keyword evidence="4" id="KW-1133">Transmembrane helix</keyword>
<dbReference type="RefSeq" id="XP_019048465.1">
    <property type="nucleotide sequence ID" value="XM_019188903.1"/>
</dbReference>
<dbReference type="VEuPathDB" id="FungiDB:I302_02237"/>
<evidence type="ECO:0000256" key="1">
    <source>
        <dbReference type="ARBA" id="ARBA00022630"/>
    </source>
</evidence>
<evidence type="ECO:0000259" key="5">
    <source>
        <dbReference type="Pfam" id="PF01494"/>
    </source>
</evidence>
<dbReference type="AlphaFoldDB" id="A0A1B9G8M4"/>
<dbReference type="Proteomes" id="UP000092730">
    <property type="component" value="Chromosome 2"/>
</dbReference>
<evidence type="ECO:0000313" key="7">
    <source>
        <dbReference type="EMBL" id="WVW81541.1"/>
    </source>
</evidence>
<dbReference type="EMBL" id="KI894019">
    <property type="protein sequence ID" value="OCF27395.1"/>
    <property type="molecule type" value="Genomic_DNA"/>
</dbReference>
<dbReference type="InterPro" id="IPR036188">
    <property type="entry name" value="FAD/NAD-bd_sf"/>
</dbReference>
<sequence>MSIDKKLKVAIVGAGPGGLAAIIHFLRVPNVDLSVFEAARELKEIGAGIGINQNTWRHLQLMGVAEKFEQFFTRGDGTKMDVENRNGTNGKLISRRYQSTDPNTPARSRIERYKLQNALLSAVPKGLIQLNKRLTDIKEQEDGVVLIFKDGTSEGPFDLVIGADGIRSVTRSYAFPDHKLSYTGKTAYRIIIPGEAVAHIPDIPQGSCFWHTKDTHIYTNPLDNGLFEIATRAVIPDETGSKVSWGTEVPKEEVVGHYTGYCETIRKILDVPEKWLEFAIFGGPRLESVIHGGRIALLGDASHPLSGAFGAGACFAFEDAYVLSKAVDQALKNGTSIAKALKEYDEFRAPHYKALYQVLDGYARTAEEVKSLNAELSDDEFVEEIVQKGLAGNTKWIYEYDVTKVWQEKLDSALKGEDGLDKSLAPGVAAIAVTA</sequence>
<dbReference type="SUPFAM" id="SSF54373">
    <property type="entry name" value="FAD-linked reductases, C-terminal domain"/>
    <property type="match status" value="1"/>
</dbReference>
<reference evidence="6" key="1">
    <citation type="submission" date="2013-07" db="EMBL/GenBank/DDBJ databases">
        <title>The Genome Sequence of Cryptococcus bestiolae CBS10118.</title>
        <authorList>
            <consortium name="The Broad Institute Genome Sequencing Platform"/>
            <person name="Cuomo C."/>
            <person name="Litvintseva A."/>
            <person name="Chen Y."/>
            <person name="Heitman J."/>
            <person name="Sun S."/>
            <person name="Springer D."/>
            <person name="Dromer F."/>
            <person name="Young S.K."/>
            <person name="Zeng Q."/>
            <person name="Gargeya S."/>
            <person name="Fitzgerald M."/>
            <person name="Abouelleil A."/>
            <person name="Alvarado L."/>
            <person name="Berlin A.M."/>
            <person name="Chapman S.B."/>
            <person name="Dewar J."/>
            <person name="Goldberg J."/>
            <person name="Griggs A."/>
            <person name="Gujja S."/>
            <person name="Hansen M."/>
            <person name="Howarth C."/>
            <person name="Imamovic A."/>
            <person name="Larimer J."/>
            <person name="McCowan C."/>
            <person name="Murphy C."/>
            <person name="Pearson M."/>
            <person name="Priest M."/>
            <person name="Roberts A."/>
            <person name="Saif S."/>
            <person name="Shea T."/>
            <person name="Sykes S."/>
            <person name="Wortman J."/>
            <person name="Nusbaum C."/>
            <person name="Birren B."/>
        </authorList>
    </citation>
    <scope>NUCLEOTIDE SEQUENCE [LARGE SCALE GENOMIC DNA]</scope>
    <source>
        <strain evidence="6">CBS 10118</strain>
    </source>
</reference>
<dbReference type="Gene3D" id="3.50.50.60">
    <property type="entry name" value="FAD/NAD(P)-binding domain"/>
    <property type="match status" value="1"/>
</dbReference>
<keyword evidence="3" id="KW-0560">Oxidoreductase</keyword>
<name>A0A1B9G8M4_9TREE</name>
<organism evidence="6">
    <name type="scientific">Kwoniella bestiolae CBS 10118</name>
    <dbReference type="NCBI Taxonomy" id="1296100"/>
    <lineage>
        <taxon>Eukaryota</taxon>
        <taxon>Fungi</taxon>
        <taxon>Dikarya</taxon>
        <taxon>Basidiomycota</taxon>
        <taxon>Agaricomycotina</taxon>
        <taxon>Tremellomycetes</taxon>
        <taxon>Tremellales</taxon>
        <taxon>Cryptococcaceae</taxon>
        <taxon>Kwoniella</taxon>
    </lineage>
</organism>
<dbReference type="OrthoDB" id="9993796at2759"/>
<dbReference type="InterPro" id="IPR051104">
    <property type="entry name" value="FAD_monoxygenase"/>
</dbReference>
<keyword evidence="2" id="KW-0274">FAD</keyword>
<keyword evidence="8" id="KW-1185">Reference proteome</keyword>
<evidence type="ECO:0000313" key="8">
    <source>
        <dbReference type="Proteomes" id="UP000092730"/>
    </source>
</evidence>
<dbReference type="PRINTS" id="PR00420">
    <property type="entry name" value="RNGMNOXGNASE"/>
</dbReference>
<proteinExistence type="predicted"/>
<evidence type="ECO:0000313" key="6">
    <source>
        <dbReference type="EMBL" id="OCF27395.1"/>
    </source>
</evidence>
<dbReference type="STRING" id="1296100.A0A1B9G8M4"/>
<dbReference type="InterPro" id="IPR002938">
    <property type="entry name" value="FAD-bd"/>
</dbReference>
<reference evidence="7" key="2">
    <citation type="submission" date="2013-07" db="EMBL/GenBank/DDBJ databases">
        <authorList>
            <consortium name="The Broad Institute Genome Sequencing Platform"/>
            <person name="Cuomo C."/>
            <person name="Litvintseva A."/>
            <person name="Chen Y."/>
            <person name="Heitman J."/>
            <person name="Sun S."/>
            <person name="Springer D."/>
            <person name="Dromer F."/>
            <person name="Young S.K."/>
            <person name="Zeng Q."/>
            <person name="Gargeya S."/>
            <person name="Fitzgerald M."/>
            <person name="Abouelleil A."/>
            <person name="Alvarado L."/>
            <person name="Berlin A.M."/>
            <person name="Chapman S.B."/>
            <person name="Dewar J."/>
            <person name="Goldberg J."/>
            <person name="Griggs A."/>
            <person name="Gujja S."/>
            <person name="Hansen M."/>
            <person name="Howarth C."/>
            <person name="Imamovic A."/>
            <person name="Larimer J."/>
            <person name="McCowan C."/>
            <person name="Murphy C."/>
            <person name="Pearson M."/>
            <person name="Priest M."/>
            <person name="Roberts A."/>
            <person name="Saif S."/>
            <person name="Shea T."/>
            <person name="Sykes S."/>
            <person name="Wortman J."/>
            <person name="Nusbaum C."/>
            <person name="Birren B."/>
        </authorList>
    </citation>
    <scope>NUCLEOTIDE SEQUENCE</scope>
    <source>
        <strain evidence="7">CBS 10118</strain>
    </source>
</reference>
<keyword evidence="1" id="KW-0285">Flavoprotein</keyword>
<dbReference type="KEGG" id="kbi:30206636"/>
<dbReference type="PANTHER" id="PTHR46720:SF3">
    <property type="entry name" value="FAD-BINDING DOMAIN-CONTAINING PROTEIN-RELATED"/>
    <property type="match status" value="1"/>
</dbReference>
<dbReference type="EMBL" id="CP144542">
    <property type="protein sequence ID" value="WVW81541.1"/>
    <property type="molecule type" value="Genomic_DNA"/>
</dbReference>
<dbReference type="SUPFAM" id="SSF51905">
    <property type="entry name" value="FAD/NAD(P)-binding domain"/>
    <property type="match status" value="1"/>
</dbReference>
<gene>
    <name evidence="6" type="ORF">I302_02237</name>
    <name evidence="7" type="ORF">I302_103536</name>
</gene>
<reference evidence="6" key="3">
    <citation type="submission" date="2014-01" db="EMBL/GenBank/DDBJ databases">
        <title>Evolution of pathogenesis and genome organization in the Tremellales.</title>
        <authorList>
            <person name="Cuomo C."/>
            <person name="Litvintseva A."/>
            <person name="Heitman J."/>
            <person name="Chen Y."/>
            <person name="Sun S."/>
            <person name="Springer D."/>
            <person name="Dromer F."/>
            <person name="Young S."/>
            <person name="Zeng Q."/>
            <person name="Chapman S."/>
            <person name="Gujja S."/>
            <person name="Saif S."/>
            <person name="Birren B."/>
        </authorList>
    </citation>
    <scope>NUCLEOTIDE SEQUENCE</scope>
    <source>
        <strain evidence="6">CBS 10118</strain>
    </source>
</reference>
<evidence type="ECO:0000256" key="2">
    <source>
        <dbReference type="ARBA" id="ARBA00022827"/>
    </source>
</evidence>
<dbReference type="GeneID" id="30206636"/>
<feature type="transmembrane region" description="Helical" evidence="4">
    <location>
        <begin position="7"/>
        <end position="26"/>
    </location>
</feature>
<evidence type="ECO:0000256" key="4">
    <source>
        <dbReference type="SAM" id="Phobius"/>
    </source>
</evidence>
<dbReference type="GO" id="GO:0044550">
    <property type="term" value="P:secondary metabolite biosynthetic process"/>
    <property type="evidence" value="ECO:0007669"/>
    <property type="project" value="TreeGrafter"/>
</dbReference>